<protein>
    <submittedName>
        <fullName evidence="1">ORF14A</fullName>
    </submittedName>
</protein>
<dbReference type="Proteomes" id="UP000128189">
    <property type="component" value="Segment"/>
</dbReference>
<keyword evidence="2" id="KW-1185">Reference proteome</keyword>
<dbReference type="OrthoDB" id="12316at10239"/>
<dbReference type="GeneID" id="37616544"/>
<evidence type="ECO:0000313" key="2">
    <source>
        <dbReference type="Proteomes" id="UP000128189"/>
    </source>
</evidence>
<dbReference type="EMBL" id="KT862808">
    <property type="protein sequence ID" value="ANJ02442.1"/>
    <property type="molecule type" value="Genomic_DNA"/>
</dbReference>
<reference evidence="1 2" key="1">
    <citation type="journal article" date="2016" name="J. Gen. Virol.">
        <title>Genetic diversity of species Fowl aviadenovirus D and Fowl aviadenovirus E.</title>
        <authorList>
            <person name="Marek A."/>
            <person name="Kajan G.L."/>
            <person name="Kosiol C."/>
            <person name="Benko M."/>
            <person name="Schachner A."/>
            <person name="Hess M."/>
        </authorList>
    </citation>
    <scope>NUCLEOTIDE SEQUENCE [LARGE SCALE GENOMIC DNA]</scope>
    <source>
        <strain evidence="1 2">CR119</strain>
    </source>
</reference>
<dbReference type="RefSeq" id="YP_009505650.1">
    <property type="nucleotide sequence ID" value="NC_038332.1"/>
</dbReference>
<dbReference type="KEGG" id="vg:37616544"/>
<name>A0A191ULR0_9ADEN</name>
<accession>A0A191ULR0</accession>
<evidence type="ECO:0000313" key="1">
    <source>
        <dbReference type="EMBL" id="ANJ02442.1"/>
    </source>
</evidence>
<sequence length="226" mass="26188">MADSVHSITLECINAKLVAPAHLALDLLFLEFVKGDRMFPYRRKETVSFEEILPHYCMPSCRARCRFFNSFWTVTTDLNNDHRLPHVRYDCTCLNPFSLMCQSASKVICTYWLDQVQEYFHREQAKNPSPYIGITNFNFVTIGPPGRDGHLRYEINPLSHLYNLLSHRAVRRNYALTRIPGGFEVLIEPAYGNEKLLDACKMLRESLQALPFRLIITCYPFCKVSA</sequence>
<proteinExistence type="predicted"/>
<organism evidence="1 2">
    <name type="scientific">Fowl aviadenovirus 6</name>
    <dbReference type="NCBI Taxonomy" id="172862"/>
    <lineage>
        <taxon>Viruses</taxon>
        <taxon>Varidnaviria</taxon>
        <taxon>Bamfordvirae</taxon>
        <taxon>Preplasmiviricota</taxon>
        <taxon>Polisuviricotina</taxon>
        <taxon>Pharingeaviricetes</taxon>
        <taxon>Rowavirales</taxon>
        <taxon>Adenoviridae</taxon>
        <taxon>Aviadenovirus</taxon>
        <taxon>Aviadenovirus hepatitidis</taxon>
        <taxon>Fowl aviadenovirus E</taxon>
    </lineage>
</organism>